<dbReference type="KEGG" id="toy:FO059_01220"/>
<dbReference type="InterPro" id="IPR007569">
    <property type="entry name" value="DUF559"/>
</dbReference>
<dbReference type="Gene3D" id="3.40.960.10">
    <property type="entry name" value="VSR Endonuclease"/>
    <property type="match status" value="1"/>
</dbReference>
<gene>
    <name evidence="2" type="ORF">FO059_01220</name>
</gene>
<accession>A0A516WZG0</accession>
<reference evidence="2 3" key="1">
    <citation type="submission" date="2019-07" db="EMBL/GenBank/DDBJ databases">
        <title>Tomitella cavernea sp. nov., an actinomycete isolated from soil.</title>
        <authorList>
            <person name="Cheng J."/>
        </authorList>
    </citation>
    <scope>NUCLEOTIDE SEQUENCE [LARGE SCALE GENOMIC DNA]</scope>
    <source>
        <strain evidence="2 3">HY188</strain>
    </source>
</reference>
<organism evidence="2 3">
    <name type="scientific">Tomitella fengzijianii</name>
    <dbReference type="NCBI Taxonomy" id="2597660"/>
    <lineage>
        <taxon>Bacteria</taxon>
        <taxon>Bacillati</taxon>
        <taxon>Actinomycetota</taxon>
        <taxon>Actinomycetes</taxon>
        <taxon>Mycobacteriales</taxon>
        <taxon>Tomitella</taxon>
    </lineage>
</organism>
<dbReference type="Proteomes" id="UP000317344">
    <property type="component" value="Chromosome"/>
</dbReference>
<dbReference type="Pfam" id="PF04480">
    <property type="entry name" value="DUF559"/>
    <property type="match status" value="1"/>
</dbReference>
<name>A0A516WZG0_9ACTN</name>
<reference evidence="2 3" key="2">
    <citation type="submission" date="2019-07" db="EMBL/GenBank/DDBJ databases">
        <authorList>
            <person name="Huang Y."/>
        </authorList>
    </citation>
    <scope>NUCLEOTIDE SEQUENCE [LARGE SCALE GENOMIC DNA]</scope>
    <source>
        <strain evidence="2 3">HY188</strain>
    </source>
</reference>
<dbReference type="OrthoDB" id="3173471at2"/>
<evidence type="ECO:0000313" key="2">
    <source>
        <dbReference type="EMBL" id="QDQ96213.1"/>
    </source>
</evidence>
<proteinExistence type="predicted"/>
<feature type="domain" description="DUF559" evidence="1">
    <location>
        <begin position="217"/>
        <end position="268"/>
    </location>
</feature>
<sequence length="290" mass="32402">MGEMVGPFRARDAIVQGTVTEHYVRRKCTRVLPGVYVRRGTELTAVRSAYAVALWSQGRFVLSGHTAAALWGAKWIGPADRPACNARSKICAPDGVDVYYERLAGEDVGSMLDNQVTLPVRTSFDLARRLPRLRAVAAVDAMYQTKLVTKDHLREYARSRNGARGIRRVREVIELSDEGAESPQETRTRVAVIDAGLPRPAAQRYITDSRGVVIGRVDLCWEEWRVIVEYDGDGHCTREQLARDIKRYNAFADAGWAVIRVKSDMLREGAPRRALMAQIRRALRKGGAPL</sequence>
<evidence type="ECO:0000313" key="3">
    <source>
        <dbReference type="Proteomes" id="UP000317344"/>
    </source>
</evidence>
<dbReference type="SUPFAM" id="SSF52980">
    <property type="entry name" value="Restriction endonuclease-like"/>
    <property type="match status" value="1"/>
</dbReference>
<dbReference type="EMBL" id="CP041765">
    <property type="protein sequence ID" value="QDQ96213.1"/>
    <property type="molecule type" value="Genomic_DNA"/>
</dbReference>
<protein>
    <submittedName>
        <fullName evidence="2">DUF559 domain-containing protein</fullName>
    </submittedName>
</protein>
<dbReference type="InterPro" id="IPR011335">
    <property type="entry name" value="Restrct_endonuc-II-like"/>
</dbReference>
<evidence type="ECO:0000259" key="1">
    <source>
        <dbReference type="Pfam" id="PF04480"/>
    </source>
</evidence>
<keyword evidence="3" id="KW-1185">Reference proteome</keyword>
<dbReference type="AlphaFoldDB" id="A0A516WZG0"/>
<dbReference type="RefSeq" id="WP_143905675.1">
    <property type="nucleotide sequence ID" value="NZ_CP041765.1"/>
</dbReference>